<keyword evidence="2" id="KW-0378">Hydrolase</keyword>
<dbReference type="Proteomes" id="UP000076407">
    <property type="component" value="Unassembled WGS sequence"/>
</dbReference>
<evidence type="ECO:0000313" key="9">
    <source>
        <dbReference type="Proteomes" id="UP000076407"/>
    </source>
</evidence>
<dbReference type="Gene3D" id="2.40.10.10">
    <property type="entry name" value="Trypsin-like serine proteases"/>
    <property type="match status" value="1"/>
</dbReference>
<dbReference type="PROSITE" id="PS50240">
    <property type="entry name" value="TRYPSIN_DOM"/>
    <property type="match status" value="1"/>
</dbReference>
<dbReference type="PANTHER" id="PTHR24276:SF96">
    <property type="entry name" value="PEPTIDASE S1 DOMAIN-CONTAINING PROTEIN"/>
    <property type="match status" value="1"/>
</dbReference>
<dbReference type="SMART" id="SM00020">
    <property type="entry name" value="Tryp_SPc"/>
    <property type="match status" value="1"/>
</dbReference>
<keyword evidence="1" id="KW-0645">Protease</keyword>
<dbReference type="VEuPathDB" id="VectorBase:AQUA011980"/>
<dbReference type="GO" id="GO:0006508">
    <property type="term" value="P:proteolysis"/>
    <property type="evidence" value="ECO:0007669"/>
    <property type="project" value="UniProtKB-KW"/>
</dbReference>
<dbReference type="Pfam" id="PF00089">
    <property type="entry name" value="Trypsin"/>
    <property type="match status" value="1"/>
</dbReference>
<evidence type="ECO:0000256" key="5">
    <source>
        <dbReference type="ARBA" id="ARBA00024195"/>
    </source>
</evidence>
<keyword evidence="3" id="KW-0720">Serine protease</keyword>
<dbReference type="SUPFAM" id="SSF50494">
    <property type="entry name" value="Trypsin-like serine proteases"/>
    <property type="match status" value="1"/>
</dbReference>
<accession>A0A182XQ28</accession>
<dbReference type="STRING" id="34691.A0A182XQ28"/>
<sequence>MKQVFSLVLLGLFCSNVVAAPAESQCAVQRNDKVKVEATGAVQSGRIVNGIGVKKIERYQFAISLRYDGQFHCAASIITPTHGITSASKMFPLLGFLSNVTVIGGSTSALSGGIELPLIDVFFHPSYKASFDSLDFDVAVFTVPTNAFQGKTNMAPIALQTSELPAGSRCYVVGWGRTNLLDPSVGNELRYATMNIVSQRACIRSWADWMIISTNLMCTKYCFGVDTCWGDEGSALVCDGKLTGIAAFTNFNCD</sequence>
<dbReference type="PANTHER" id="PTHR24276">
    <property type="entry name" value="POLYSERASE-RELATED"/>
    <property type="match status" value="1"/>
</dbReference>
<keyword evidence="6" id="KW-0732">Signal</keyword>
<feature type="signal peptide" evidence="6">
    <location>
        <begin position="1"/>
        <end position="19"/>
    </location>
</feature>
<evidence type="ECO:0000313" key="8">
    <source>
        <dbReference type="EnsemblMetazoa" id="AQUA011980-PA"/>
    </source>
</evidence>
<keyword evidence="4" id="KW-1015">Disulfide bond</keyword>
<evidence type="ECO:0000256" key="1">
    <source>
        <dbReference type="ARBA" id="ARBA00022670"/>
    </source>
</evidence>
<dbReference type="InterPro" id="IPR050430">
    <property type="entry name" value="Peptidase_S1"/>
</dbReference>
<evidence type="ECO:0000256" key="3">
    <source>
        <dbReference type="ARBA" id="ARBA00022825"/>
    </source>
</evidence>
<feature type="domain" description="Peptidase S1" evidence="7">
    <location>
        <begin position="47"/>
        <end position="254"/>
    </location>
</feature>
<dbReference type="AlphaFoldDB" id="A0A182XQ28"/>
<evidence type="ECO:0000256" key="6">
    <source>
        <dbReference type="SAM" id="SignalP"/>
    </source>
</evidence>
<name>A0A182XQ28_ANOQN</name>
<dbReference type="InterPro" id="IPR009003">
    <property type="entry name" value="Peptidase_S1_PA"/>
</dbReference>
<evidence type="ECO:0000259" key="7">
    <source>
        <dbReference type="PROSITE" id="PS50240"/>
    </source>
</evidence>
<organism evidence="8 9">
    <name type="scientific">Anopheles quadriannulatus</name>
    <name type="common">Mosquito</name>
    <dbReference type="NCBI Taxonomy" id="34691"/>
    <lineage>
        <taxon>Eukaryota</taxon>
        <taxon>Metazoa</taxon>
        <taxon>Ecdysozoa</taxon>
        <taxon>Arthropoda</taxon>
        <taxon>Hexapoda</taxon>
        <taxon>Insecta</taxon>
        <taxon>Pterygota</taxon>
        <taxon>Neoptera</taxon>
        <taxon>Endopterygota</taxon>
        <taxon>Diptera</taxon>
        <taxon>Nematocera</taxon>
        <taxon>Culicoidea</taxon>
        <taxon>Culicidae</taxon>
        <taxon>Anophelinae</taxon>
        <taxon>Anopheles</taxon>
    </lineage>
</organism>
<dbReference type="InterPro" id="IPR001254">
    <property type="entry name" value="Trypsin_dom"/>
</dbReference>
<comment type="similarity">
    <text evidence="5">Belongs to the peptidase S1 family. CLIP subfamily.</text>
</comment>
<protein>
    <recommendedName>
        <fullName evidence="7">Peptidase S1 domain-containing protein</fullName>
    </recommendedName>
</protein>
<evidence type="ECO:0000256" key="4">
    <source>
        <dbReference type="ARBA" id="ARBA00023157"/>
    </source>
</evidence>
<evidence type="ECO:0000256" key="2">
    <source>
        <dbReference type="ARBA" id="ARBA00022801"/>
    </source>
</evidence>
<proteinExistence type="inferred from homology"/>
<dbReference type="GO" id="GO:0004252">
    <property type="term" value="F:serine-type endopeptidase activity"/>
    <property type="evidence" value="ECO:0007669"/>
    <property type="project" value="InterPro"/>
</dbReference>
<keyword evidence="9" id="KW-1185">Reference proteome</keyword>
<reference evidence="8" key="1">
    <citation type="submission" date="2020-05" db="UniProtKB">
        <authorList>
            <consortium name="EnsemblMetazoa"/>
        </authorList>
    </citation>
    <scope>IDENTIFICATION</scope>
    <source>
        <strain evidence="8">SANGQUA</strain>
    </source>
</reference>
<feature type="chain" id="PRO_5008143349" description="Peptidase S1 domain-containing protein" evidence="6">
    <location>
        <begin position="20"/>
        <end position="254"/>
    </location>
</feature>
<dbReference type="InterPro" id="IPR043504">
    <property type="entry name" value="Peptidase_S1_PA_chymotrypsin"/>
</dbReference>
<dbReference type="EnsemblMetazoa" id="AQUA011980-RA">
    <property type="protein sequence ID" value="AQUA011980-PA"/>
    <property type="gene ID" value="AQUA011980"/>
</dbReference>